<dbReference type="NCBIfam" id="TIGR00594">
    <property type="entry name" value="polc"/>
    <property type="match status" value="1"/>
</dbReference>
<keyword evidence="7" id="KW-0239">DNA-directed DNA polymerase</keyword>
<dbReference type="Gene3D" id="1.10.150.870">
    <property type="match status" value="1"/>
</dbReference>
<comment type="caution">
    <text evidence="10">The sequence shown here is derived from an EMBL/GenBank/DDBJ whole genome shotgun (WGS) entry which is preliminary data.</text>
</comment>
<dbReference type="InterPro" id="IPR004013">
    <property type="entry name" value="PHP_dom"/>
</dbReference>
<dbReference type="EMBL" id="MHKK01000003">
    <property type="protein sequence ID" value="OGY90624.1"/>
    <property type="molecule type" value="Genomic_DNA"/>
</dbReference>
<organism evidence="10 11">
    <name type="scientific">Candidatus Komeilibacteria bacterium RIFCSPHIGHO2_01_FULL_52_14</name>
    <dbReference type="NCBI Taxonomy" id="1798549"/>
    <lineage>
        <taxon>Bacteria</taxon>
        <taxon>Candidatus Komeiliibacteriota</taxon>
    </lineage>
</organism>
<dbReference type="EC" id="2.7.7.7" evidence="2"/>
<dbReference type="Pfam" id="PF01336">
    <property type="entry name" value="tRNA_anti-codon"/>
    <property type="match status" value="1"/>
</dbReference>
<dbReference type="PANTHER" id="PTHR32294">
    <property type="entry name" value="DNA POLYMERASE III SUBUNIT ALPHA"/>
    <property type="match status" value="1"/>
</dbReference>
<name>A0A1G2BNA5_9BACT</name>
<dbReference type="AlphaFoldDB" id="A0A1G2BNA5"/>
<gene>
    <name evidence="10" type="ORF">A2677_00215</name>
</gene>
<dbReference type="GO" id="GO:0003676">
    <property type="term" value="F:nucleic acid binding"/>
    <property type="evidence" value="ECO:0007669"/>
    <property type="project" value="InterPro"/>
</dbReference>
<dbReference type="Pfam" id="PF14579">
    <property type="entry name" value="HHH_6"/>
    <property type="match status" value="1"/>
</dbReference>
<sequence>MSFVHLHTHSHYSLLDGLGTVPALVAAAKRHRMPALALTDHGAMYGLVEFYQECLKHDIKPILGVEAYLTDGPMTDKNRDIKPYHIILLAYSSAGYKNLLLLTTRAHLEGFYYKPRFDWETLARHSNGLLALTACLNGPLSRPIIADDTALLETNLRKLLDIFGTENLYLELQIRPSLPQQDKVNAALKKLSKRTGAGLVATNDVHYVAPEDAQAHDVLLCLQTKARLSDKNRMSYLGEDVSLMSAEAMAEQFKDVPEAISNTLAIAARCSTEITLGKINIPYFQSPAGKTGDEYLQELAYGGVQRRYGHSVRDASNELRQRLDYELDVIHKTGFADYFLIVQDFVNWAKQNGIMVGPGRGSAAGSLVSYLIGITNIDPLAYELLFERFLNPERISMPDIDMDFADTERDRVLHYVEEKYGKDHVAQIITFGTMAARAAIRDVGRVMGLSYAFCDRIAKLIPGFTTLSDSLEKVRELKTLYDQDEQAKRLLDMAQKVEGVARHTSTHACAVIITKDLLVEHVPLQYSSSDPDSIISQYSMHPVEDLGLLKMDFLGLTNLTILQTAIEIVEKTEGVKIALDSLPLNDEKTFRLLQRGETTGIFQLESDGMTRYLKKLKPTEIEDIIAMVSLYRPGPMEFIEEYIAGKQKKHTPQYLHPKLASILSKTYGIAVYQEQVLQIARDLAGFSYGEADILRRAVGKKIKKLLAEQSTKMIQGMVERGIDQQTAEKIWDFILPFARYGFNRSHAASYAIIAYQTAYLKAHYPAQFMAALMTADRDNTEKIAKQIRECRKMGMTVQLPDVNESFTNFSVVVDEETKKVTKTIRFGLSAIKNVGEHIAKVIIQERKRGGKFATIEDFLTRITDKDLNKKSLESLVKAGALDSVSDRSMLMTNLENLLRFSRKTHQQSSTKQENLFADLPLSPKFSKLKLDTVEPLSTMQKLSFEKELLGLYISDHPFKKYAGLLREATPIHELAGRSGGNQPVMVAGIISAVKKIITKNGKPMMFATIEDSTGSIEVVVFPSIYEEQPQLWAEHTLIKIRGALSDKDGVPKVLADVATLLDESQLNNLKNSDESHAKLWLRLPGNYGKDELAGLKSILQRYPGGMSVYLIMKNGAERRIKTNIRVSDEPTLLAQLKESLGTDGVIVEPT</sequence>
<dbReference type="InterPro" id="IPR003141">
    <property type="entry name" value="Pol/His_phosphatase_N"/>
</dbReference>
<keyword evidence="6" id="KW-0235">DNA replication</keyword>
<dbReference type="GO" id="GO:0008408">
    <property type="term" value="F:3'-5' exonuclease activity"/>
    <property type="evidence" value="ECO:0007669"/>
    <property type="project" value="InterPro"/>
</dbReference>
<evidence type="ECO:0000259" key="9">
    <source>
        <dbReference type="SMART" id="SM00481"/>
    </source>
</evidence>
<dbReference type="CDD" id="cd04485">
    <property type="entry name" value="DnaE_OBF"/>
    <property type="match status" value="1"/>
</dbReference>
<evidence type="ECO:0000256" key="8">
    <source>
        <dbReference type="ARBA" id="ARBA00049244"/>
    </source>
</evidence>
<dbReference type="InterPro" id="IPR041931">
    <property type="entry name" value="DNA_pol3_alpha_thumb_dom"/>
</dbReference>
<keyword evidence="4" id="KW-0808">Transferase</keyword>
<evidence type="ECO:0000256" key="4">
    <source>
        <dbReference type="ARBA" id="ARBA00022679"/>
    </source>
</evidence>
<dbReference type="Proteomes" id="UP000177817">
    <property type="component" value="Unassembled WGS sequence"/>
</dbReference>
<evidence type="ECO:0000256" key="3">
    <source>
        <dbReference type="ARBA" id="ARBA00019114"/>
    </source>
</evidence>
<dbReference type="Gene3D" id="3.20.20.140">
    <property type="entry name" value="Metal-dependent hydrolases"/>
    <property type="match status" value="1"/>
</dbReference>
<comment type="subcellular location">
    <subcellularLocation>
        <location evidence="1">Cytoplasm</location>
    </subcellularLocation>
</comment>
<feature type="domain" description="Polymerase/histidinol phosphatase N-terminal" evidence="9">
    <location>
        <begin position="4"/>
        <end position="71"/>
    </location>
</feature>
<keyword evidence="5" id="KW-0548">Nucleotidyltransferase</keyword>
<dbReference type="SUPFAM" id="SSF89550">
    <property type="entry name" value="PHP domain-like"/>
    <property type="match status" value="1"/>
</dbReference>
<dbReference type="GO" id="GO:0005737">
    <property type="term" value="C:cytoplasm"/>
    <property type="evidence" value="ECO:0007669"/>
    <property type="project" value="UniProtKB-SubCell"/>
</dbReference>
<dbReference type="Pfam" id="PF07733">
    <property type="entry name" value="DNA_pol3_alpha"/>
    <property type="match status" value="1"/>
</dbReference>
<dbReference type="CDD" id="cd12113">
    <property type="entry name" value="PHP_PolIIIA_DnaE3"/>
    <property type="match status" value="1"/>
</dbReference>
<protein>
    <recommendedName>
        <fullName evidence="3">DNA polymerase III subunit alpha</fullName>
        <ecNumber evidence="2">2.7.7.7</ecNumber>
    </recommendedName>
</protein>
<evidence type="ECO:0000313" key="11">
    <source>
        <dbReference type="Proteomes" id="UP000177817"/>
    </source>
</evidence>
<dbReference type="SMART" id="SM00481">
    <property type="entry name" value="POLIIIAc"/>
    <property type="match status" value="1"/>
</dbReference>
<dbReference type="Pfam" id="PF17657">
    <property type="entry name" value="DNA_pol3_finger"/>
    <property type="match status" value="1"/>
</dbReference>
<dbReference type="NCBIfam" id="NF005298">
    <property type="entry name" value="PRK06826.1"/>
    <property type="match status" value="1"/>
</dbReference>
<evidence type="ECO:0000256" key="6">
    <source>
        <dbReference type="ARBA" id="ARBA00022705"/>
    </source>
</evidence>
<dbReference type="Pfam" id="PF02811">
    <property type="entry name" value="PHP"/>
    <property type="match status" value="1"/>
</dbReference>
<dbReference type="InterPro" id="IPR011708">
    <property type="entry name" value="DNA_pol3_alpha_NTPase_dom"/>
</dbReference>
<dbReference type="InterPro" id="IPR004805">
    <property type="entry name" value="DnaE2/DnaE/PolC"/>
</dbReference>
<dbReference type="InterPro" id="IPR016195">
    <property type="entry name" value="Pol/histidinol_Pase-like"/>
</dbReference>
<comment type="catalytic activity">
    <reaction evidence="8">
        <text>DNA(n) + a 2'-deoxyribonucleoside 5'-triphosphate = DNA(n+1) + diphosphate</text>
        <dbReference type="Rhea" id="RHEA:22508"/>
        <dbReference type="Rhea" id="RHEA-COMP:17339"/>
        <dbReference type="Rhea" id="RHEA-COMP:17340"/>
        <dbReference type="ChEBI" id="CHEBI:33019"/>
        <dbReference type="ChEBI" id="CHEBI:61560"/>
        <dbReference type="ChEBI" id="CHEBI:173112"/>
        <dbReference type="EC" id="2.7.7.7"/>
    </reaction>
</comment>
<evidence type="ECO:0000256" key="2">
    <source>
        <dbReference type="ARBA" id="ARBA00012417"/>
    </source>
</evidence>
<dbReference type="InterPro" id="IPR040982">
    <property type="entry name" value="DNA_pol3_finger"/>
</dbReference>
<accession>A0A1G2BNA5</accession>
<dbReference type="InterPro" id="IPR004365">
    <property type="entry name" value="NA-bd_OB_tRNA"/>
</dbReference>
<evidence type="ECO:0000256" key="7">
    <source>
        <dbReference type="ARBA" id="ARBA00022932"/>
    </source>
</evidence>
<dbReference type="PANTHER" id="PTHR32294:SF0">
    <property type="entry name" value="DNA POLYMERASE III SUBUNIT ALPHA"/>
    <property type="match status" value="1"/>
</dbReference>
<dbReference type="GO" id="GO:0003887">
    <property type="term" value="F:DNA-directed DNA polymerase activity"/>
    <property type="evidence" value="ECO:0007669"/>
    <property type="project" value="UniProtKB-KW"/>
</dbReference>
<evidence type="ECO:0000256" key="1">
    <source>
        <dbReference type="ARBA" id="ARBA00004496"/>
    </source>
</evidence>
<evidence type="ECO:0000256" key="5">
    <source>
        <dbReference type="ARBA" id="ARBA00022695"/>
    </source>
</evidence>
<proteinExistence type="predicted"/>
<dbReference type="GO" id="GO:0006260">
    <property type="term" value="P:DNA replication"/>
    <property type="evidence" value="ECO:0007669"/>
    <property type="project" value="UniProtKB-KW"/>
</dbReference>
<reference evidence="10 11" key="1">
    <citation type="journal article" date="2016" name="Nat. Commun.">
        <title>Thousands of microbial genomes shed light on interconnected biogeochemical processes in an aquifer system.</title>
        <authorList>
            <person name="Anantharaman K."/>
            <person name="Brown C.T."/>
            <person name="Hug L.A."/>
            <person name="Sharon I."/>
            <person name="Castelle C.J."/>
            <person name="Probst A.J."/>
            <person name="Thomas B.C."/>
            <person name="Singh A."/>
            <person name="Wilkins M.J."/>
            <person name="Karaoz U."/>
            <person name="Brodie E.L."/>
            <person name="Williams K.H."/>
            <person name="Hubbard S.S."/>
            <person name="Banfield J.F."/>
        </authorList>
    </citation>
    <scope>NUCLEOTIDE SEQUENCE [LARGE SCALE GENOMIC DNA]</scope>
</reference>
<evidence type="ECO:0000313" key="10">
    <source>
        <dbReference type="EMBL" id="OGY90624.1"/>
    </source>
</evidence>
<dbReference type="InterPro" id="IPR029460">
    <property type="entry name" value="DNAPol_HHH"/>
</dbReference>
<dbReference type="NCBIfam" id="NF004226">
    <property type="entry name" value="PRK05673.1"/>
    <property type="match status" value="1"/>
</dbReference>
<dbReference type="Gene3D" id="1.10.10.1600">
    <property type="entry name" value="Bacterial DNA polymerase III alpha subunit, thumb domain"/>
    <property type="match status" value="1"/>
</dbReference>